<gene>
    <name evidence="3" type="ORF">KCG49_09895</name>
</gene>
<evidence type="ECO:0000313" key="3">
    <source>
        <dbReference type="EMBL" id="MBV7269497.1"/>
    </source>
</evidence>
<dbReference type="AlphaFoldDB" id="A0A9X1JSC6"/>
<evidence type="ECO:0000256" key="2">
    <source>
        <dbReference type="SAM" id="SignalP"/>
    </source>
</evidence>
<name>A0A9X1JSC6_9FLAO</name>
<evidence type="ECO:0000256" key="1">
    <source>
        <dbReference type="SAM" id="MobiDB-lite"/>
    </source>
</evidence>
<feature type="region of interest" description="Disordered" evidence="1">
    <location>
        <begin position="365"/>
        <end position="389"/>
    </location>
</feature>
<organism evidence="3 4">
    <name type="scientific">Winogradskyella luteola</name>
    <dbReference type="NCBI Taxonomy" id="2828330"/>
    <lineage>
        <taxon>Bacteria</taxon>
        <taxon>Pseudomonadati</taxon>
        <taxon>Bacteroidota</taxon>
        <taxon>Flavobacteriia</taxon>
        <taxon>Flavobacteriales</taxon>
        <taxon>Flavobacteriaceae</taxon>
        <taxon>Winogradskyella</taxon>
    </lineage>
</organism>
<dbReference type="Pfam" id="PF13620">
    <property type="entry name" value="CarboxypepD_reg"/>
    <property type="match status" value="1"/>
</dbReference>
<accession>A0A9X1JSC6</accession>
<feature type="signal peptide" evidence="2">
    <location>
        <begin position="1"/>
        <end position="18"/>
    </location>
</feature>
<reference evidence="3" key="1">
    <citation type="submission" date="2021-04" db="EMBL/GenBank/DDBJ databases">
        <authorList>
            <person name="Pira H."/>
            <person name="Risdian C."/>
            <person name="Wink J."/>
        </authorList>
    </citation>
    <scope>NUCLEOTIDE SEQUENCE</scope>
    <source>
        <strain evidence="3">WHY3</strain>
    </source>
</reference>
<keyword evidence="4" id="KW-1185">Reference proteome</keyword>
<comment type="caution">
    <text evidence="3">The sequence shown here is derived from an EMBL/GenBank/DDBJ whole genome shotgun (WGS) entry which is preliminary data.</text>
</comment>
<keyword evidence="3" id="KW-0675">Receptor</keyword>
<protein>
    <submittedName>
        <fullName evidence="3">TonB-dependent receptor</fullName>
    </submittedName>
</protein>
<evidence type="ECO:0000313" key="4">
    <source>
        <dbReference type="Proteomes" id="UP001138894"/>
    </source>
</evidence>
<proteinExistence type="predicted"/>
<dbReference type="EMBL" id="JAGSPD010000007">
    <property type="protein sequence ID" value="MBV7269497.1"/>
    <property type="molecule type" value="Genomic_DNA"/>
</dbReference>
<dbReference type="Proteomes" id="UP001138894">
    <property type="component" value="Unassembled WGS sequence"/>
</dbReference>
<dbReference type="RefSeq" id="WP_218546228.1">
    <property type="nucleotide sequence ID" value="NZ_JAGSPD010000007.1"/>
</dbReference>
<keyword evidence="2" id="KW-0732">Signal</keyword>
<feature type="chain" id="PRO_5040832931" evidence="2">
    <location>
        <begin position="19"/>
        <end position="935"/>
    </location>
</feature>
<sequence>MRKLLVLLCCVVASYSFAQIKMQGIVKDSIGNPLELANVIAINQQTSALESYAITNDKGKYVLALGKNATYKIQVSYIGLKTFEEVVSTKEANILKDFKLLTDNALDAVELTYEMPVTIKGDTLIYNADSFKNGSERKLEDVLEKLPGVEINEDGQIEVEGKTVSKLMVNGKDFFDGDTKLATKNIPSNAVDKVQVLRNYSEVGQLRSVTNNQDNVAINIKLKEGKENFWFGDITAGAGAAPSPNDELYLVQPKLFYYSPKYSINIIGDMNNIGEVALTNRDLRGFGGGFRLPSRTSGTSINLGDNGLGGLTNIQNAQEVITKLATANFSYSPNKALDLSGFLIYNSSRLRTREESFIDYIEVEDDPSTPIDESASLPPDESTVQSGREASNQAIAKLSASYKPNVNNQLDYDILARISDDEERQDLFSSVVGSTDQVDQVNPYSINQNLNYYYTLNEDNIFALEVQHLLKDEDPFYNALLVNDPTNNDNGNDPNDMLPDEDAFDETAENLGFNRDQFNYNINQERRVKSNQLDVKLDYYNILNSKSNINLTLGTIFSNQKFNSNLFQFLDDDTRLDPTPILTDLDGNLLSAENEDVEYRFSDVYLGVHYRFKTGKFIFTPGVSFHAYSNQNTQANNTFKDNFFDVLPDFEMRIQFKKSEALQLNYNMTNTFTDVTNIAEGLVLNNFNSIQFGNPELQNALSHNFRLFYSSFNLFNYTNVFAGVNYSINEDQIRSLTNFESVIRTSSFFNSQFADENATVFGRVERTFGKIRARLGANFSYSKLNQFVQGRQSLNESFTQSYSPEIRTNFREAPNVRLRYRYTVNDNDQGSNSTKFITHAPSVRFDAYVWDALTFITDFTFTEQNNDGNKESFKTWDASLRYRKNRDAKWEYSLIASNLLDIDSNISNGAGNISVFSSETFIQARFVTFRLTYTL</sequence>